<dbReference type="RefSeq" id="WP_354026126.1">
    <property type="nucleotide sequence ID" value="NZ_JBEPSJ010000005.1"/>
</dbReference>
<dbReference type="InterPro" id="IPR036907">
    <property type="entry name" value="5'-Nucleotdase_C_sf"/>
</dbReference>
<sequence>MTTPTPHAPNRLRAAARNAVAITTAAALALGLSALTPSAALAAVPTTTIADVQGDGAATPVAGAVVTVEGVVTGDYRAATASGYRGFYLQTAGSGGATDATPGRSDAVFVFAANANPAVAIGDLVTVTGTVSEFNGQTQISATTDAAYELVTAVGVPAPTVLPNSVTGAAREAFEGMLVSPESARLSSSHQLFNFGSLWLNVGDLAVKATETTDAGPDAQAIAAANRANRLLVDDGYSVQTSNAAHPGGQPYFDAATVVRNGDRFVAPAAGMILGWGFDDWRLQPQRPLSDASPAEYAAYEPTWESLNPRTAAPAAVGGDVTAASFNVFNYFTTFGGDARGADNAAAFAVQQSKIVAAINALDADMVGLMEIENSVKLGEAPDEALDNLVAALNAASAPGTWAFVPTPPALLDAATTDFITNAIIYKPAAVTPVGDSFADTDETVWDIAREPIAQTFETVGTGKVVTLVANHFKSKSPPSGNTAPEPADLQGFFNAERVEQATKLVTFVNGVKADPAKGENVLLVGDFNAYAQEDPAQVLTAAGLVDLVPAKDPTEYTYTFDGELGSLDHAFATPELAASVTGVDVWNINSPEWGDRGYEFGAAEPGTPYRSSDHDPIVVGLDSAPAPVDIDILSINDFHGRLEAAPPIAGAAVLAGMVDSYRAANPNTVFVGAGDLIGASTFTSFIQNDEPTIDALNAMGLDASAFGNHEFDQGRDDVDDRILPLADWDYLSANIYDRATGEPAYDEYYLQEFGDVTVGFVGAMTEELPSLVSPAGIASLEVREVVPEVNRVADELSDGDAANGEADVIVLLVHEGAATTNIASATDDSAFGRIVTGSNANIDAIVSGHTHLAYDHEIPIPGTNTLRPVLSSGQYGEKFSHMDLSVDPVTGAIISLTAEILPLAGAYTPDPEVAQIVADAVAVANVKGAVSVGEITADFNRAKQSAATFSENRGGESPLGNFVADVQLWATADAGADIALMNPGGLRADLDYSSTGASDPDGNVTYKEAAGVQPFANTLVTLDLTAAQLKAVLEEQWQPAGAGRPFLKLGVSESLEYTYDPAAPAGDHIDAIYVNGELVEAGDSFTVTVNSFLASGGDNFATFALGTNRADSGKIDLQSMVDYFEANPVASPDYAQRAVGATVTPAGPHAPGDQVTLALSSLLFSNGEPNAGDVVVSSGGVELATAPIDPTIVDTTDEVGRATVTVTIPADASSGMLPLTVTVPQTGTSIEVPIEIEVVETPIENVTAPTIAGNARVGSTLTASGGTWSVDDVDLAYQWNRAGAPIEGATASTYKLTAADAGAAITVTVTATADGSLPGSATSDPVTVAKLASSTSGQADRLIVFGNTPVNYTVTVKATGVAPTGDVAIYDGLKQIATVTLDADDAGKATVQLPRLGRGLHLITASYAGNEQIRGSLSWPSLVLVF</sequence>
<organism evidence="7 8">
    <name type="scientific">Conyzicola nivalis</name>
    <dbReference type="NCBI Taxonomy" id="1477021"/>
    <lineage>
        <taxon>Bacteria</taxon>
        <taxon>Bacillati</taxon>
        <taxon>Actinomycetota</taxon>
        <taxon>Actinomycetes</taxon>
        <taxon>Micrococcales</taxon>
        <taxon>Microbacteriaceae</taxon>
        <taxon>Conyzicola</taxon>
    </lineage>
</organism>
<proteinExistence type="predicted"/>
<gene>
    <name evidence="7" type="ORF">ABIE21_003496</name>
</gene>
<feature type="domain" description="Calcineurin-like phosphoesterase" evidence="3">
    <location>
        <begin position="633"/>
        <end position="852"/>
    </location>
</feature>
<dbReference type="Pfam" id="PF03372">
    <property type="entry name" value="Exo_endo_phos"/>
    <property type="match status" value="1"/>
</dbReference>
<feature type="domain" description="Bacterial Ig-like" evidence="6">
    <location>
        <begin position="1346"/>
        <end position="1419"/>
    </location>
</feature>
<dbReference type="EMBL" id="JBEPSJ010000005">
    <property type="protein sequence ID" value="MET4583965.1"/>
    <property type="molecule type" value="Genomic_DNA"/>
</dbReference>
<dbReference type="InterPro" id="IPR006179">
    <property type="entry name" value="5_nucleotidase/apyrase"/>
</dbReference>
<feature type="domain" description="Endonuclease/exonuclease/phosphatase" evidence="5">
    <location>
        <begin position="325"/>
        <end position="615"/>
    </location>
</feature>
<evidence type="ECO:0000256" key="1">
    <source>
        <dbReference type="ARBA" id="ARBA00022729"/>
    </source>
</evidence>
<evidence type="ECO:0000259" key="4">
    <source>
        <dbReference type="Pfam" id="PF02872"/>
    </source>
</evidence>
<feature type="domain" description="5'-Nucleotidase C-terminal" evidence="4">
    <location>
        <begin position="946"/>
        <end position="1104"/>
    </location>
</feature>
<dbReference type="InterPro" id="IPR005135">
    <property type="entry name" value="Endo/exonuclease/phosphatase"/>
</dbReference>
<protein>
    <submittedName>
        <fullName evidence="7">5'-nucleotidase</fullName>
        <ecNumber evidence="7">3.1.3.5</ecNumber>
    </submittedName>
</protein>
<feature type="chain" id="PRO_5045767947" evidence="2">
    <location>
        <begin position="43"/>
        <end position="1427"/>
    </location>
</feature>
<dbReference type="Gene3D" id="2.60.40.2700">
    <property type="match status" value="1"/>
</dbReference>
<reference evidence="7 8" key="1">
    <citation type="submission" date="2024-06" db="EMBL/GenBank/DDBJ databases">
        <title>Sorghum-associated microbial communities from plants grown in Nebraska, USA.</title>
        <authorList>
            <person name="Schachtman D."/>
        </authorList>
    </citation>
    <scope>NUCLEOTIDE SEQUENCE [LARGE SCALE GENOMIC DNA]</scope>
    <source>
        <strain evidence="7 8">2857</strain>
    </source>
</reference>
<evidence type="ECO:0000259" key="3">
    <source>
        <dbReference type="Pfam" id="PF00149"/>
    </source>
</evidence>
<comment type="caution">
    <text evidence="7">The sequence shown here is derived from an EMBL/GenBank/DDBJ whole genome shotgun (WGS) entry which is preliminary data.</text>
</comment>
<dbReference type="NCBIfam" id="NF033681">
    <property type="entry name" value="ExeM_NucH_DNase"/>
    <property type="match status" value="1"/>
</dbReference>
<dbReference type="InterPro" id="IPR029052">
    <property type="entry name" value="Metallo-depent_PP-like"/>
</dbReference>
<evidence type="ECO:0000259" key="5">
    <source>
        <dbReference type="Pfam" id="PF03372"/>
    </source>
</evidence>
<dbReference type="CDD" id="cd10283">
    <property type="entry name" value="MnuA_DNase1-like"/>
    <property type="match status" value="1"/>
</dbReference>
<dbReference type="Pfam" id="PF02872">
    <property type="entry name" value="5_nucleotid_C"/>
    <property type="match status" value="1"/>
</dbReference>
<evidence type="ECO:0000313" key="8">
    <source>
        <dbReference type="Proteomes" id="UP001549257"/>
    </source>
</evidence>
<dbReference type="InterPro" id="IPR004843">
    <property type="entry name" value="Calcineurin-like_PHP"/>
</dbReference>
<accession>A0ABV2QTS4</accession>
<feature type="signal peptide" evidence="2">
    <location>
        <begin position="1"/>
        <end position="42"/>
    </location>
</feature>
<dbReference type="Pfam" id="PF16640">
    <property type="entry name" value="Big_3_5"/>
    <property type="match status" value="1"/>
</dbReference>
<dbReference type="InterPro" id="IPR036691">
    <property type="entry name" value="Endo/exonu/phosph_ase_sf"/>
</dbReference>
<keyword evidence="1 2" id="KW-0732">Signal</keyword>
<dbReference type="GO" id="GO:0008253">
    <property type="term" value="F:5'-nucleotidase activity"/>
    <property type="evidence" value="ECO:0007669"/>
    <property type="project" value="UniProtKB-EC"/>
</dbReference>
<dbReference type="EC" id="3.1.3.5" evidence="7"/>
<dbReference type="Pfam" id="PF00149">
    <property type="entry name" value="Metallophos"/>
    <property type="match status" value="1"/>
</dbReference>
<dbReference type="InterPro" id="IPR008334">
    <property type="entry name" value="5'-Nucleotdase_C"/>
</dbReference>
<dbReference type="SUPFAM" id="SSF56300">
    <property type="entry name" value="Metallo-dependent phosphatases"/>
    <property type="match status" value="1"/>
</dbReference>
<dbReference type="InterPro" id="IPR047971">
    <property type="entry name" value="ExeM-like"/>
</dbReference>
<dbReference type="PANTHER" id="PTHR42834">
    <property type="entry name" value="ENDONUCLEASE/EXONUCLEASE/PHOSPHATASE FAMILY PROTEIN (AFU_ORTHOLOGUE AFUA_3G09210)"/>
    <property type="match status" value="1"/>
</dbReference>
<dbReference type="PANTHER" id="PTHR42834:SF1">
    <property type="entry name" value="ENDONUCLEASE_EXONUCLEASE_PHOSPHATASE FAMILY PROTEIN (AFU_ORTHOLOGUE AFUA_3G09210)"/>
    <property type="match status" value="1"/>
</dbReference>
<evidence type="ECO:0000259" key="6">
    <source>
        <dbReference type="Pfam" id="PF16640"/>
    </source>
</evidence>
<name>A0ABV2QTS4_9MICO</name>
<dbReference type="SUPFAM" id="SSF56219">
    <property type="entry name" value="DNase I-like"/>
    <property type="match status" value="1"/>
</dbReference>
<dbReference type="Gene3D" id="3.60.10.10">
    <property type="entry name" value="Endonuclease/exonuclease/phosphatase"/>
    <property type="match status" value="1"/>
</dbReference>
<keyword evidence="8" id="KW-1185">Reference proteome</keyword>
<dbReference type="Gene3D" id="3.60.21.10">
    <property type="match status" value="1"/>
</dbReference>
<evidence type="ECO:0000256" key="2">
    <source>
        <dbReference type="SAM" id="SignalP"/>
    </source>
</evidence>
<dbReference type="InterPro" id="IPR032109">
    <property type="entry name" value="Big_3_5"/>
</dbReference>
<dbReference type="Proteomes" id="UP001549257">
    <property type="component" value="Unassembled WGS sequence"/>
</dbReference>
<dbReference type="CDD" id="cd04486">
    <property type="entry name" value="YhcR_OBF_like"/>
    <property type="match status" value="1"/>
</dbReference>
<dbReference type="PRINTS" id="PR01607">
    <property type="entry name" value="APYRASEFAMLY"/>
</dbReference>
<evidence type="ECO:0000313" key="7">
    <source>
        <dbReference type="EMBL" id="MET4583965.1"/>
    </source>
</evidence>
<keyword evidence="7" id="KW-0378">Hydrolase</keyword>
<dbReference type="SUPFAM" id="SSF55816">
    <property type="entry name" value="5'-nucleotidase (syn. UDP-sugar hydrolase), C-terminal domain"/>
    <property type="match status" value="1"/>
</dbReference>
<dbReference type="Gene3D" id="3.90.780.10">
    <property type="entry name" value="5'-Nucleotidase, C-terminal domain"/>
    <property type="match status" value="1"/>
</dbReference>